<feature type="domain" description="RRM" evidence="5">
    <location>
        <begin position="19"/>
        <end position="98"/>
    </location>
</feature>
<dbReference type="Proteomes" id="UP000887540">
    <property type="component" value="Unplaced"/>
</dbReference>
<dbReference type="InterPro" id="IPR000504">
    <property type="entry name" value="RRM_dom"/>
</dbReference>
<organism evidence="6 7">
    <name type="scientific">Acrobeloides nanus</name>
    <dbReference type="NCBI Taxonomy" id="290746"/>
    <lineage>
        <taxon>Eukaryota</taxon>
        <taxon>Metazoa</taxon>
        <taxon>Ecdysozoa</taxon>
        <taxon>Nematoda</taxon>
        <taxon>Chromadorea</taxon>
        <taxon>Rhabditida</taxon>
        <taxon>Tylenchina</taxon>
        <taxon>Cephalobomorpha</taxon>
        <taxon>Cephaloboidea</taxon>
        <taxon>Cephalobidae</taxon>
        <taxon>Acrobeloides</taxon>
    </lineage>
</organism>
<dbReference type="Pfam" id="PF00076">
    <property type="entry name" value="RRM_1"/>
    <property type="match status" value="1"/>
</dbReference>
<dbReference type="AlphaFoldDB" id="A0A914C817"/>
<evidence type="ECO:0000256" key="3">
    <source>
        <dbReference type="PROSITE-ProRule" id="PRU00176"/>
    </source>
</evidence>
<evidence type="ECO:0000256" key="1">
    <source>
        <dbReference type="ARBA" id="ARBA00004123"/>
    </source>
</evidence>
<feature type="region of interest" description="Disordered" evidence="4">
    <location>
        <begin position="102"/>
        <end position="149"/>
    </location>
</feature>
<protein>
    <submittedName>
        <fullName evidence="7">RRM domain-containing protein</fullName>
    </submittedName>
</protein>
<dbReference type="InterPro" id="IPR035979">
    <property type="entry name" value="RBD_domain_sf"/>
</dbReference>
<keyword evidence="3" id="KW-0694">RNA-binding</keyword>
<evidence type="ECO:0000256" key="2">
    <source>
        <dbReference type="ARBA" id="ARBA00023242"/>
    </source>
</evidence>
<accession>A0A914C817</accession>
<dbReference type="PROSITE" id="PS50102">
    <property type="entry name" value="RRM"/>
    <property type="match status" value="1"/>
</dbReference>
<name>A0A914C817_9BILA</name>
<dbReference type="InterPro" id="IPR012677">
    <property type="entry name" value="Nucleotide-bd_a/b_plait_sf"/>
</dbReference>
<keyword evidence="6" id="KW-1185">Reference proteome</keyword>
<feature type="compositionally biased region" description="Basic and acidic residues" evidence="4">
    <location>
        <begin position="102"/>
        <end position="139"/>
    </location>
</feature>
<evidence type="ECO:0000256" key="4">
    <source>
        <dbReference type="SAM" id="MobiDB-lite"/>
    </source>
</evidence>
<dbReference type="SUPFAM" id="SSF54928">
    <property type="entry name" value="RNA-binding domain, RBD"/>
    <property type="match status" value="1"/>
</dbReference>
<sequence length="149" mass="16900">MRATLWLLSRVAMRTPTSSQLIVKNISWITGKEQIIEYFSKFGQIKQVTVPTDRVTGLNRGVAFMDFVDEKVALMLLDQKNNSHVIDERKVYVRSTASGMFKEVEGSRKDDSYKAEKPAKPKSESAYKRENVESGKEPEVSSPPKNETI</sequence>
<dbReference type="PANTHER" id="PTHR48033:SF10">
    <property type="entry name" value="RNA-BINDING PROTEIN SQUID"/>
    <property type="match status" value="1"/>
</dbReference>
<evidence type="ECO:0000313" key="7">
    <source>
        <dbReference type="WBParaSite" id="ACRNAN_Path_507.g1926.t1"/>
    </source>
</evidence>
<dbReference type="SMART" id="SM00360">
    <property type="entry name" value="RRM"/>
    <property type="match status" value="1"/>
</dbReference>
<reference evidence="7" key="1">
    <citation type="submission" date="2022-11" db="UniProtKB">
        <authorList>
            <consortium name="WormBaseParasite"/>
        </authorList>
    </citation>
    <scope>IDENTIFICATION</scope>
</reference>
<proteinExistence type="predicted"/>
<dbReference type="WBParaSite" id="ACRNAN_Path_507.g1926.t1">
    <property type="protein sequence ID" value="ACRNAN_Path_507.g1926.t1"/>
    <property type="gene ID" value="ACRNAN_Path_507.g1926"/>
</dbReference>
<evidence type="ECO:0000259" key="5">
    <source>
        <dbReference type="PROSITE" id="PS50102"/>
    </source>
</evidence>
<comment type="subcellular location">
    <subcellularLocation>
        <location evidence="1">Nucleus</location>
    </subcellularLocation>
</comment>
<dbReference type="GO" id="GO:0010468">
    <property type="term" value="P:regulation of gene expression"/>
    <property type="evidence" value="ECO:0007669"/>
    <property type="project" value="TreeGrafter"/>
</dbReference>
<keyword evidence="2" id="KW-0539">Nucleus</keyword>
<dbReference type="GO" id="GO:0000785">
    <property type="term" value="C:chromatin"/>
    <property type="evidence" value="ECO:0007669"/>
    <property type="project" value="TreeGrafter"/>
</dbReference>
<dbReference type="CDD" id="cd00590">
    <property type="entry name" value="RRM_SF"/>
    <property type="match status" value="1"/>
</dbReference>
<dbReference type="Gene3D" id="3.30.70.330">
    <property type="match status" value="1"/>
</dbReference>
<dbReference type="PANTHER" id="PTHR48033">
    <property type="entry name" value="RNA-BINDING (RRM/RBD/RNP MOTIFS) FAMILY PROTEIN"/>
    <property type="match status" value="1"/>
</dbReference>
<dbReference type="GO" id="GO:0005654">
    <property type="term" value="C:nucleoplasm"/>
    <property type="evidence" value="ECO:0007669"/>
    <property type="project" value="TreeGrafter"/>
</dbReference>
<evidence type="ECO:0000313" key="6">
    <source>
        <dbReference type="Proteomes" id="UP000887540"/>
    </source>
</evidence>
<dbReference type="GO" id="GO:0003723">
    <property type="term" value="F:RNA binding"/>
    <property type="evidence" value="ECO:0007669"/>
    <property type="project" value="UniProtKB-UniRule"/>
</dbReference>